<dbReference type="RefSeq" id="XP_062877400.1">
    <property type="nucleotide sequence ID" value="XM_063021330.1"/>
</dbReference>
<proteinExistence type="predicted"/>
<feature type="region of interest" description="Disordered" evidence="2">
    <location>
        <begin position="244"/>
        <end position="275"/>
    </location>
</feature>
<keyword evidence="4" id="KW-1185">Reference proteome</keyword>
<dbReference type="KEGG" id="asau:88173381"/>
<gene>
    <name evidence="3" type="ORF">PUMCH_002316</name>
</gene>
<reference evidence="3 4" key="1">
    <citation type="submission" date="2023-10" db="EMBL/GenBank/DDBJ databases">
        <title>Draft Genome Sequence of Candida saopaulonensis from a very Premature Infant with Sepsis.</title>
        <authorList>
            <person name="Ning Y."/>
            <person name="Dai R."/>
            <person name="Xiao M."/>
            <person name="Xu Y."/>
            <person name="Yan Q."/>
            <person name="Zhang L."/>
        </authorList>
    </citation>
    <scope>NUCLEOTIDE SEQUENCE [LARGE SCALE GENOMIC DNA]</scope>
    <source>
        <strain evidence="3 4">19XY460</strain>
    </source>
</reference>
<dbReference type="Proteomes" id="UP001338582">
    <property type="component" value="Chromosome 3"/>
</dbReference>
<accession>A0AAX4HAY0</accession>
<feature type="compositionally biased region" description="Low complexity" evidence="2">
    <location>
        <begin position="248"/>
        <end position="258"/>
    </location>
</feature>
<protein>
    <recommendedName>
        <fullName evidence="5">Kinesin motor domain-containing protein</fullName>
    </recommendedName>
</protein>
<evidence type="ECO:0008006" key="5">
    <source>
        <dbReference type="Google" id="ProtNLM"/>
    </source>
</evidence>
<keyword evidence="1" id="KW-0175">Coiled coil</keyword>
<evidence type="ECO:0000313" key="3">
    <source>
        <dbReference type="EMBL" id="WPK25017.1"/>
    </source>
</evidence>
<feature type="region of interest" description="Disordered" evidence="2">
    <location>
        <begin position="650"/>
        <end position="672"/>
    </location>
</feature>
<organism evidence="3 4">
    <name type="scientific">Australozyma saopauloensis</name>
    <dbReference type="NCBI Taxonomy" id="291208"/>
    <lineage>
        <taxon>Eukaryota</taxon>
        <taxon>Fungi</taxon>
        <taxon>Dikarya</taxon>
        <taxon>Ascomycota</taxon>
        <taxon>Saccharomycotina</taxon>
        <taxon>Pichiomycetes</taxon>
        <taxon>Metschnikowiaceae</taxon>
        <taxon>Australozyma</taxon>
    </lineage>
</organism>
<evidence type="ECO:0000256" key="1">
    <source>
        <dbReference type="SAM" id="Coils"/>
    </source>
</evidence>
<sequence length="672" mass="74227">MKNYPLSVKVQCTSQNPQFHHSGNAIECKGSQYSFSSIQTSSLSESVFAKLLSTSSTLILVGESSSAAQTFHEILNSSCSIGNCTISVANLSKNRSFVDVLNSSRGKRFLKQLPLGRLLKKVRMNNAVASLIVDSCSKQDIISKDLSRLRSVTIASIFHEGNTLTVIDIAGTDKLNSFCKLNDGTSASLINQGLLAGFVFDLVPMDNAKYILHLHQGGDAEEISALLNMFGSYQKAKDLAALSDAGRSSSPSVSETPSYARPTKSSVTPKARHPSFQISKPRVSVSSVKPMKKLTSAKSKFLVDRYSSTVKERESHKALEDMKRQQHATMLELKQEITNLKSASSAILSQLSTARGTITDLQQIHERTVLQHQAELLEATRELESVQHENSNLKSSLLANEKAAQELKSRIQELQRSNEDSLKSVETTTQKLLEYKQMAEDLNANKLKLSEQIEILRRLESSLRDEQKVLSENLHNVQSRSHDNAHSLGEHIKELSSKVKEFEAGKANQLDLQRRMELEIAALKLTAAEDRQTIESLRTHLTRANELETTISQLQKELQESRNLFNTGGISSANPIQSMNAHEDVAKIFGYSDNDLGNLSTTFSPITGFDALSQIDFSNSYKKPLLGVASSPNRVLRQSNIRFNAPPIGKLASSPVRKDGRSIENIENIENQ</sequence>
<dbReference type="AlphaFoldDB" id="A0AAX4HAY0"/>
<feature type="coiled-coil region" evidence="1">
    <location>
        <begin position="537"/>
        <end position="564"/>
    </location>
</feature>
<feature type="coiled-coil region" evidence="1">
    <location>
        <begin position="369"/>
        <end position="459"/>
    </location>
</feature>
<dbReference type="GeneID" id="88173381"/>
<dbReference type="EMBL" id="CP138896">
    <property type="protein sequence ID" value="WPK25017.1"/>
    <property type="molecule type" value="Genomic_DNA"/>
</dbReference>
<name>A0AAX4HAY0_9ASCO</name>
<evidence type="ECO:0000256" key="2">
    <source>
        <dbReference type="SAM" id="MobiDB-lite"/>
    </source>
</evidence>
<evidence type="ECO:0000313" key="4">
    <source>
        <dbReference type="Proteomes" id="UP001338582"/>
    </source>
</evidence>